<evidence type="ECO:0000313" key="1">
    <source>
        <dbReference type="EMBL" id="SNR68689.1"/>
    </source>
</evidence>
<gene>
    <name evidence="1" type="ORF">SAMN06265371_108218</name>
</gene>
<protein>
    <submittedName>
        <fullName evidence="1">Uncharacterized protein</fullName>
    </submittedName>
</protein>
<name>A0A238YEA9_9FLAO</name>
<dbReference type="AlphaFoldDB" id="A0A238YEA9"/>
<sequence>MDIPITFLDFKTEENYLALQNKYAGWCDRNPPNEVAYLNVVKTDFSINYKTKNLLTDKEDYIEWYFIKDFLNVKIPLFAKRYIVFFKKHIESELLLEKERIIAYSKIQLKKIIEIEEIIKKSEYLGVNIKLSLLVQIEVVIDYLKSIHILPSYTIEEKFKMNMNKTDIILLLTLLRQNNNIDSIKDSHFGFLIEKTFLYKSGEDYTPIKNAGKVVNDVKHFNKGSEKAIERLKNIFKNDNFYELDFH</sequence>
<keyword evidence="2" id="KW-1185">Reference proteome</keyword>
<dbReference type="Proteomes" id="UP000198384">
    <property type="component" value="Unassembled WGS sequence"/>
</dbReference>
<accession>A0A238YEA9</accession>
<dbReference type="OrthoDB" id="1447897at2"/>
<organism evidence="1 2">
    <name type="scientific">Lutibacter agarilyticus</name>
    <dbReference type="NCBI Taxonomy" id="1109740"/>
    <lineage>
        <taxon>Bacteria</taxon>
        <taxon>Pseudomonadati</taxon>
        <taxon>Bacteroidota</taxon>
        <taxon>Flavobacteriia</taxon>
        <taxon>Flavobacteriales</taxon>
        <taxon>Flavobacteriaceae</taxon>
        <taxon>Lutibacter</taxon>
    </lineage>
</organism>
<dbReference type="EMBL" id="FZNT01000008">
    <property type="protein sequence ID" value="SNR68689.1"/>
    <property type="molecule type" value="Genomic_DNA"/>
</dbReference>
<evidence type="ECO:0000313" key="2">
    <source>
        <dbReference type="Proteomes" id="UP000198384"/>
    </source>
</evidence>
<reference evidence="1 2" key="1">
    <citation type="submission" date="2017-06" db="EMBL/GenBank/DDBJ databases">
        <authorList>
            <person name="Kim H.J."/>
            <person name="Triplett B.A."/>
        </authorList>
    </citation>
    <scope>NUCLEOTIDE SEQUENCE [LARGE SCALE GENOMIC DNA]</scope>
    <source>
        <strain evidence="1 2">DSM 29150</strain>
    </source>
</reference>
<dbReference type="RefSeq" id="WP_089382411.1">
    <property type="nucleotide sequence ID" value="NZ_FZNT01000008.1"/>
</dbReference>
<proteinExistence type="predicted"/>